<dbReference type="InterPro" id="IPR036220">
    <property type="entry name" value="UDP-Glc/GDP-Man_DH_C_sf"/>
</dbReference>
<evidence type="ECO:0000313" key="2">
    <source>
        <dbReference type="Proteomes" id="UP000231282"/>
    </source>
</evidence>
<dbReference type="EMBL" id="PEZH01000021">
    <property type="protein sequence ID" value="PIS15207.1"/>
    <property type="molecule type" value="Genomic_DNA"/>
</dbReference>
<dbReference type="SUPFAM" id="SSF52413">
    <property type="entry name" value="UDP-glucose/GDP-mannose dehydrogenase C-terminal domain"/>
    <property type="match status" value="1"/>
</dbReference>
<gene>
    <name evidence="1" type="ORF">COT63_01170</name>
</gene>
<accession>A0A2H0WRE7</accession>
<sequence length="59" mass="6894">MVKKADWLLVLNDDPLFAKMDFNKVKKLMVGKKIFDARNIFSKEKLEKMGFEYLGVGRV</sequence>
<dbReference type="Proteomes" id="UP000231282">
    <property type="component" value="Unassembled WGS sequence"/>
</dbReference>
<organism evidence="1 2">
    <name type="scientific">Candidatus Shapirobacteria bacterium CG09_land_8_20_14_0_10_38_17</name>
    <dbReference type="NCBI Taxonomy" id="1974884"/>
    <lineage>
        <taxon>Bacteria</taxon>
        <taxon>Candidatus Shapironibacteriota</taxon>
    </lineage>
</organism>
<proteinExistence type="predicted"/>
<dbReference type="AlphaFoldDB" id="A0A2H0WRE7"/>
<reference evidence="2" key="1">
    <citation type="submission" date="2017-09" db="EMBL/GenBank/DDBJ databases">
        <title>Depth-based differentiation of microbial function through sediment-hosted aquifers and enrichment of novel symbionts in the deep terrestrial subsurface.</title>
        <authorList>
            <person name="Probst A.J."/>
            <person name="Ladd B."/>
            <person name="Jarett J.K."/>
            <person name="Geller-Mcgrath D.E."/>
            <person name="Sieber C.M.K."/>
            <person name="Emerson J.B."/>
            <person name="Anantharaman K."/>
            <person name="Thomas B.C."/>
            <person name="Malmstrom R."/>
            <person name="Stieglmeier M."/>
            <person name="Klingl A."/>
            <person name="Woyke T."/>
            <person name="Ryan C.M."/>
            <person name="Banfield J.F."/>
        </authorList>
    </citation>
    <scope>NUCLEOTIDE SEQUENCE [LARGE SCALE GENOMIC DNA]</scope>
</reference>
<comment type="caution">
    <text evidence="1">The sequence shown here is derived from an EMBL/GenBank/DDBJ whole genome shotgun (WGS) entry which is preliminary data.</text>
</comment>
<evidence type="ECO:0008006" key="3">
    <source>
        <dbReference type="Google" id="ProtNLM"/>
    </source>
</evidence>
<evidence type="ECO:0000313" key="1">
    <source>
        <dbReference type="EMBL" id="PIS15207.1"/>
    </source>
</evidence>
<name>A0A2H0WRE7_9BACT</name>
<dbReference type="Gene3D" id="3.40.50.720">
    <property type="entry name" value="NAD(P)-binding Rossmann-like Domain"/>
    <property type="match status" value="1"/>
</dbReference>
<protein>
    <recommendedName>
        <fullName evidence="3">UDP-glucose/GDP-mannose dehydrogenase C-terminal domain-containing protein</fullName>
    </recommendedName>
</protein>